<dbReference type="Pfam" id="PF07366">
    <property type="entry name" value="SnoaL"/>
    <property type="match status" value="1"/>
</dbReference>
<gene>
    <name evidence="2" type="ORF">ISU07_06265</name>
</gene>
<dbReference type="EMBL" id="JADKPN010000002">
    <property type="protein sequence ID" value="MBF4762725.1"/>
    <property type="molecule type" value="Genomic_DNA"/>
</dbReference>
<dbReference type="SUPFAM" id="SSF54427">
    <property type="entry name" value="NTF2-like"/>
    <property type="match status" value="1"/>
</dbReference>
<keyword evidence="3" id="KW-1185">Reference proteome</keyword>
<evidence type="ECO:0000313" key="2">
    <source>
        <dbReference type="EMBL" id="MBF4762725.1"/>
    </source>
</evidence>
<dbReference type="AlphaFoldDB" id="A0A930VD91"/>
<organism evidence="2 3">
    <name type="scientific">Nocardioides islandensis</name>
    <dbReference type="NCBI Taxonomy" id="433663"/>
    <lineage>
        <taxon>Bacteria</taxon>
        <taxon>Bacillati</taxon>
        <taxon>Actinomycetota</taxon>
        <taxon>Actinomycetes</taxon>
        <taxon>Propionibacteriales</taxon>
        <taxon>Nocardioidaceae</taxon>
        <taxon>Nocardioides</taxon>
    </lineage>
</organism>
<dbReference type="Gene3D" id="3.10.450.50">
    <property type="match status" value="1"/>
</dbReference>
<evidence type="ECO:0000256" key="1">
    <source>
        <dbReference type="SAM" id="MobiDB-lite"/>
    </source>
</evidence>
<feature type="region of interest" description="Disordered" evidence="1">
    <location>
        <begin position="1"/>
        <end position="20"/>
    </location>
</feature>
<protein>
    <submittedName>
        <fullName evidence="2">Ester cyclase</fullName>
    </submittedName>
</protein>
<dbReference type="PANTHER" id="PTHR38436:SF1">
    <property type="entry name" value="ESTER CYCLASE"/>
    <property type="match status" value="1"/>
</dbReference>
<comment type="caution">
    <text evidence="2">The sequence shown here is derived from an EMBL/GenBank/DDBJ whole genome shotgun (WGS) entry which is preliminary data.</text>
</comment>
<dbReference type="GO" id="GO:0030638">
    <property type="term" value="P:polyketide metabolic process"/>
    <property type="evidence" value="ECO:0007669"/>
    <property type="project" value="InterPro"/>
</dbReference>
<proteinExistence type="predicted"/>
<sequence>MGGLPDVVHLSQRQAADVPSPTIHEWRPEMSTETNKQIARSFLQSVDDLDFEAWRATAAPDLVASANGGEVMNREEFEGMVRGITGAFSNGRHIIESQVAEGDRVATRLTWTALHTGEFNGVPASNRPVRVCGDSFDRIENGKVMEHHAQFDAMGMMVQIGAVPVPG</sequence>
<dbReference type="Proteomes" id="UP000640489">
    <property type="component" value="Unassembled WGS sequence"/>
</dbReference>
<accession>A0A930VD91</accession>
<name>A0A930VD91_9ACTN</name>
<dbReference type="InterPro" id="IPR009959">
    <property type="entry name" value="Cyclase_SnoaL-like"/>
</dbReference>
<dbReference type="InterPro" id="IPR032710">
    <property type="entry name" value="NTF2-like_dom_sf"/>
</dbReference>
<dbReference type="RefSeq" id="WP_194705910.1">
    <property type="nucleotide sequence ID" value="NZ_JADKPN010000002.1"/>
</dbReference>
<evidence type="ECO:0000313" key="3">
    <source>
        <dbReference type="Proteomes" id="UP000640489"/>
    </source>
</evidence>
<dbReference type="PANTHER" id="PTHR38436">
    <property type="entry name" value="POLYKETIDE CYCLASE SNOAL-LIKE DOMAIN"/>
    <property type="match status" value="1"/>
</dbReference>
<reference evidence="2" key="1">
    <citation type="submission" date="2020-11" db="EMBL/GenBank/DDBJ databases">
        <title>Nocardioides sp. nov., isolated from Soil of Cynanchum wilfordii Hemsley rhizosphere.</title>
        <authorList>
            <person name="Lee J.-S."/>
            <person name="Suh M.K."/>
            <person name="Kim J.-S."/>
        </authorList>
    </citation>
    <scope>NUCLEOTIDE SEQUENCE</scope>
    <source>
        <strain evidence="2">KCTC 19275</strain>
    </source>
</reference>